<reference evidence="5" key="1">
    <citation type="submission" date="2017-06" db="EMBL/GenBank/DDBJ databases">
        <authorList>
            <person name="Varghese N."/>
            <person name="Submissions S."/>
        </authorList>
    </citation>
    <scope>NUCLEOTIDE SEQUENCE [LARGE SCALE GENOMIC DNA]</scope>
    <source>
        <strain evidence="5">DSM 22348</strain>
    </source>
</reference>
<evidence type="ECO:0000313" key="4">
    <source>
        <dbReference type="EMBL" id="SNT04098.1"/>
    </source>
</evidence>
<dbReference type="EMBL" id="FZOL01000022">
    <property type="protein sequence ID" value="SNT04098.1"/>
    <property type="molecule type" value="Genomic_DNA"/>
</dbReference>
<gene>
    <name evidence="4" type="ORF">SAMN05444352_1225</name>
</gene>
<dbReference type="AlphaFoldDB" id="A0A239JF98"/>
<dbReference type="InterPro" id="IPR006860">
    <property type="entry name" value="FecR"/>
</dbReference>
<dbReference type="InterPro" id="IPR012373">
    <property type="entry name" value="Ferrdict_sens_TM"/>
</dbReference>
<dbReference type="PANTHER" id="PTHR30273:SF2">
    <property type="entry name" value="PROTEIN FECR"/>
    <property type="match status" value="1"/>
</dbReference>
<feature type="domain" description="Protein FecR C-terminal" evidence="3">
    <location>
        <begin position="240"/>
        <end position="300"/>
    </location>
</feature>
<dbReference type="RefSeq" id="WP_042129743.1">
    <property type="nucleotide sequence ID" value="NZ_FZOL01000022.1"/>
</dbReference>
<dbReference type="PANTHER" id="PTHR30273">
    <property type="entry name" value="PERIPLASMIC SIGNAL SENSOR AND SIGMA FACTOR ACTIVATOR FECR-RELATED"/>
    <property type="match status" value="1"/>
</dbReference>
<evidence type="ECO:0000259" key="2">
    <source>
        <dbReference type="Pfam" id="PF16220"/>
    </source>
</evidence>
<dbReference type="GO" id="GO:0016989">
    <property type="term" value="F:sigma factor antagonist activity"/>
    <property type="evidence" value="ECO:0007669"/>
    <property type="project" value="TreeGrafter"/>
</dbReference>
<dbReference type="InterPro" id="IPR032623">
    <property type="entry name" value="FecR_N"/>
</dbReference>
<organism evidence="4 5">
    <name type="scientific">Pseudomonas japonica</name>
    <dbReference type="NCBI Taxonomy" id="256466"/>
    <lineage>
        <taxon>Bacteria</taxon>
        <taxon>Pseudomonadati</taxon>
        <taxon>Pseudomonadota</taxon>
        <taxon>Gammaproteobacteria</taxon>
        <taxon>Pseudomonadales</taxon>
        <taxon>Pseudomonadaceae</taxon>
        <taxon>Pseudomonas</taxon>
    </lineage>
</organism>
<evidence type="ECO:0000313" key="5">
    <source>
        <dbReference type="Proteomes" id="UP000198407"/>
    </source>
</evidence>
<keyword evidence="5" id="KW-1185">Reference proteome</keyword>
<feature type="domain" description="FecR protein" evidence="1">
    <location>
        <begin position="107"/>
        <end position="196"/>
    </location>
</feature>
<name>A0A239JF98_9PSED</name>
<proteinExistence type="predicted"/>
<dbReference type="Pfam" id="PF16344">
    <property type="entry name" value="FecR_C"/>
    <property type="match status" value="1"/>
</dbReference>
<dbReference type="Pfam" id="PF04773">
    <property type="entry name" value="FecR"/>
    <property type="match status" value="1"/>
</dbReference>
<dbReference type="Pfam" id="PF16220">
    <property type="entry name" value="DUF4880"/>
    <property type="match status" value="1"/>
</dbReference>
<dbReference type="InterPro" id="IPR032508">
    <property type="entry name" value="FecR_C"/>
</dbReference>
<evidence type="ECO:0000259" key="3">
    <source>
        <dbReference type="Pfam" id="PF16344"/>
    </source>
</evidence>
<dbReference type="Gene3D" id="3.55.50.30">
    <property type="match status" value="1"/>
</dbReference>
<protein>
    <submittedName>
        <fullName evidence="4">FecR family protein</fullName>
    </submittedName>
</protein>
<dbReference type="Proteomes" id="UP000198407">
    <property type="component" value="Unassembled WGS sequence"/>
</dbReference>
<evidence type="ECO:0000259" key="1">
    <source>
        <dbReference type="Pfam" id="PF04773"/>
    </source>
</evidence>
<dbReference type="Gene3D" id="2.60.120.1440">
    <property type="match status" value="1"/>
</dbReference>
<dbReference type="OrthoDB" id="9771237at2"/>
<feature type="domain" description="FecR N-terminal" evidence="2">
    <location>
        <begin position="18"/>
        <end position="60"/>
    </location>
</feature>
<accession>A0A239JF98</accession>
<sequence>MATIPVEELDRPLPGLTDEALQWLVDLHSGTAGDREWDAYQRWCERSPAHQSAALAAERLWERLGSALQRPPAKRRAAPLLGLLLALGLAGGATWQAREDGWLADQRTGAGERRELRLSDGSQLVLAPHTRVDVTLDGNRRTLRLYAGELFVQVAADASRPFEVQAANGTLRALGTGFDVRRDGARVRLVVTEHSVGVSRAGDAQQTVVKEGQSITFDADTLSPPRNVDSASLTAWRRDRLIFDRQPLGEVLDELSRYHHGLLWVRDPALRQLPVTGLFDTRDLEAQLALLQQSLPIRIRKLPWLTVVERDEQRGGD</sequence>
<dbReference type="STRING" id="1215104.GCA_000730585_00489"/>
<dbReference type="PIRSF" id="PIRSF018266">
    <property type="entry name" value="FecR"/>
    <property type="match status" value="1"/>
</dbReference>